<comment type="caution">
    <text evidence="2">The sequence shown here is derived from an EMBL/GenBank/DDBJ whole genome shotgun (WGS) entry which is preliminary data.</text>
</comment>
<feature type="region of interest" description="Disordered" evidence="1">
    <location>
        <begin position="1058"/>
        <end position="1179"/>
    </location>
</feature>
<dbReference type="EMBL" id="JASMQC010000003">
    <property type="protein sequence ID" value="KAK1946263.1"/>
    <property type="molecule type" value="Genomic_DNA"/>
</dbReference>
<gene>
    <name evidence="2" type="ORF">P3T76_001816</name>
</gene>
<dbReference type="PANTHER" id="PTHR16021:SF13">
    <property type="entry name" value="ETS DOMAIN-CONTAINING PROTEIN-RELATED"/>
    <property type="match status" value="1"/>
</dbReference>
<dbReference type="InterPro" id="IPR052660">
    <property type="entry name" value="Erythrocyte_Invasion_ImmMod"/>
</dbReference>
<keyword evidence="3" id="KW-1185">Reference proteome</keyword>
<dbReference type="Proteomes" id="UP001259832">
    <property type="component" value="Unassembled WGS sequence"/>
</dbReference>
<protein>
    <recommendedName>
        <fullName evidence="4">Transglutaminase elicitor</fullName>
    </recommendedName>
</protein>
<name>A0AAD9GY90_9STRA</name>
<reference evidence="2" key="1">
    <citation type="submission" date="2023-08" db="EMBL/GenBank/DDBJ databases">
        <title>Reference Genome Resource for the Citrus Pathogen Phytophthora citrophthora.</title>
        <authorList>
            <person name="Moller H."/>
            <person name="Coetzee B."/>
            <person name="Rose L.J."/>
            <person name="Van Niekerk J.M."/>
        </authorList>
    </citation>
    <scope>NUCLEOTIDE SEQUENCE</scope>
    <source>
        <strain evidence="2">STE-U-9442</strain>
    </source>
</reference>
<feature type="region of interest" description="Disordered" evidence="1">
    <location>
        <begin position="1701"/>
        <end position="1721"/>
    </location>
</feature>
<sequence length="2640" mass="284221">MYAVTVSDTQNEITDKFPAYGMDVADSDCAIQVTVDPTLPNITTILPEPVDYPDLLANLTTAPVDPLSNKVGEADLTEECPTAPADQDAYLNVTTPWTDNGVYKKIGVETNPKDCATGWDDAATQAKIEKKRRLEANANTDIAKLEAFFGTKMEMTLKDLPTVGVHTPSPWAGPYWPTYQDSINVVWSEGQPSAAEKYAKAFGKDVKTFTDAVSKKNGIDSQSGRRKCTSNNDCSTLTDGSECAIRAGKTSGYCIPTWFGICHAWAPAAILEAEPNCPVTHNGVTFQPMDLKALVSLVYDGARVSTVFTGARFNGGTDNVDSYGRHSNNAFRDLNPAYFHIANANLLGKLNTTFVLDVTAGAEVWNQPVRGFKVYEQTKMTLKKAAQTFYGLQKYPWNEAAKSIVYVKSRVSWIVETYTDGGLVSSGAINQFTTGKYYYYLLELDAAGEIIGGEWVYDSDDDHPDFLWLPKAKPAANTVTSIGLSYADVSMLLQKSMQQTAASSLFFTPVTSSGTDGTISGKFPARGGQVADQDCTFTVEVDPTLPNITTISTVPVTYPDLLANTTTAPTEPVSTKVGKAVVSKEIPSQDADQDGYIGKSSPSTLVATPATKTGVTTPATTPATKMGVTTPAGKTTSTTPSVQGEADKGKPSDCATGWDEAKPTRKLRDSAVSGRELDEKLQTKRQLEANTNKDIAKLEAYFGKPMEMTLKNLPTEGVHTPSPWPGPYWPTYQDGINVQWSQGEPSPAEKYATAFGKDVKDFMNKVSADNGIDSMSKRTKCTSNNDCAGLNDGSLCGIRAGASSGYCIPGWYGICHAWTPASILEAEPNCPVTHNGVTFHPMDLKALISDIYDGASVSTVFTGTRFNGGTDNTDEYGRHSSEAFRDLNPAFFHITAANLLGNLNATFVADVTAGSEVWNQPVRGFKVYEQTEMSLEEAAQTFYGLEKYPWNAAAKSIVYVKTRLSWIFETYQDGGLVSSGQVDKFTTGAYYTYLLEMDDAGSIIGGEWVYNSDADHPDFIWFPKAKPAADTVTSIGLSYADVSMLLAKSVACSDSASASSSGSVGSSSTSTPAATSSTGSSTTSTSGSATSSASTVGSSSAPATTSSAGSSAATPTGTPAATYAGTGSSAVTTVPALSNQGSQNQGDHHHGDHHHGDHHQGDQHQGDQQQQQDGQGQRQSYQSFFHWCSLFFDPVTNPETDGTISGKFPARGAEVADQDCSFTVEVDPTLPDITTISTVPVTYPDLLANLTTAPTEPVFTKVGTAVIKEPLPATDADQDGYIGGSLSTPVTTPVTKTGVTIPSGVQGAKDCATGWDNSSATQAKIEKKRRLEANTNKDIAKLEAYFGKPMEMTLKNLPTKGVHTPSPWPGPYWPTYQDGINVQWSEGEPSPAEKYATAFGKDVKDFMDKVSADNGIDSMSKRTKCSSDNDCSNLTDGSACAIRAGKSSGYCIPTWYGICHAWTPASILEAEPNCPVTHNGVTFHPMDLKALISDIYDGASISTVFTGTRFNGGTDNTDEYGRHSSEAFRDLNPAFFHITAANLLGNLNATFIADVTAGSEVWNQPVRGFKVYEQTEMSLEEAAQTFYGLEKYPWNAAAKSIVYVKTRLSWIFETYQDGGLVSSGQVDKFTTGAYYTYLLEMDDAGSIIGGEWVYNSDADHPDFIWFPKAKPAADTVTSIGLSYADVSMLLEKSVACSDSSAASTTGSESAGSASSSTSAATSTSSSTAASASASAASSSSVAGSSPTGSESAAASTTSGYLVAAVIAFVTLQIQQISATSLSLDPYTTCTSYDIGDENFPGRGTEIEDDGTCTVTFPEDPTAPKRKLEGTNGDDIADLEAHFGVPMELKLKNLPASTTHSSPPWSGGNWLVLLDSINYIWDQGQPSPAEKYAAAFGLDVKAFMDGVSAQNGIDSVQNATACTEDKGCADPYVYMSCAKRTGKSSGYCMPSWWGMGDAWAAAATLEKEPKCPVTFNGVTFQPMDIKALVTDIYDSANVSYVFTGSRYNGYEDSIDDYGRHTDDSYRDLNPGFLHIAATNMLGLLNTTFIVDKNPDLVVWNQPVIGFEVREQTNMTTAEAAKKFYGLDAYPWNVNASSIVYVNSYLSWTTETLNGPIVTSNTTENGNYTYLLELNDDDEIIGGEWLYDSNDYHPDFLWLLKAKPAPDTATSFGLSYANVTMLLEKATDMVSKPSTYLVSAAIAFVTLQIQQISASSLSLDPYTTCTLYDIGDENFPGRGTEIEDDGTCTVTVPEDPNTVTTSRKLEWANGDDIADLEAYFGVPMELKLKNLPTSAVYNPSPWAGSNWPVYLDGINYEWNQGQPSPAEKYATAYGLDTKTFLDGVSAESGVNSRSNLTECVTDKECFDPDVDIVCGKRSGEATGFCIPTWWGICHAWAPAAILEKEPNCPATYNGVTFQPMDVKALVTQVYDDANVSYVFTGSRYNGYNDSIDEYGSHTDYSYRDLNPGFFHIAAANLLGLLNHTFIIDRDAGSEIWNQPVISFEVYEQTNMSTEEAGQTFYREAEYLWNPNATSIVYVKSHLLWANETFVDGGLVASGLNEKYTEGANYTYLLELDENEEIIGGEWLFESNDKHPDFLWFAEGKPVENTVTSIGLSYANVTMLLEQATACSESTTVKVAAMA</sequence>
<evidence type="ECO:0000313" key="2">
    <source>
        <dbReference type="EMBL" id="KAK1946263.1"/>
    </source>
</evidence>
<feature type="compositionally biased region" description="Polar residues" evidence="1">
    <location>
        <begin position="1135"/>
        <end position="1144"/>
    </location>
</feature>
<feature type="compositionally biased region" description="Low complexity" evidence="1">
    <location>
        <begin position="1166"/>
        <end position="1177"/>
    </location>
</feature>
<dbReference type="GO" id="GO:0016755">
    <property type="term" value="F:aminoacyltransferase activity"/>
    <property type="evidence" value="ECO:0007669"/>
    <property type="project" value="InterPro"/>
</dbReference>
<feature type="compositionally biased region" description="Basic and acidic residues" evidence="1">
    <location>
        <begin position="1146"/>
        <end position="1165"/>
    </location>
</feature>
<feature type="region of interest" description="Disordered" evidence="1">
    <location>
        <begin position="590"/>
        <end position="679"/>
    </location>
</feature>
<evidence type="ECO:0000256" key="1">
    <source>
        <dbReference type="SAM" id="MobiDB-lite"/>
    </source>
</evidence>
<feature type="compositionally biased region" description="Basic and acidic residues" evidence="1">
    <location>
        <begin position="659"/>
        <end position="679"/>
    </location>
</feature>
<evidence type="ECO:0008006" key="4">
    <source>
        <dbReference type="Google" id="ProtNLM"/>
    </source>
</evidence>
<proteinExistence type="predicted"/>
<dbReference type="Gene3D" id="3.30.40.240">
    <property type="entry name" value="Transglutaminase elicitor, body domain"/>
    <property type="match status" value="5"/>
</dbReference>
<organism evidence="2 3">
    <name type="scientific">Phytophthora citrophthora</name>
    <dbReference type="NCBI Taxonomy" id="4793"/>
    <lineage>
        <taxon>Eukaryota</taxon>
        <taxon>Sar</taxon>
        <taxon>Stramenopiles</taxon>
        <taxon>Oomycota</taxon>
        <taxon>Peronosporomycetes</taxon>
        <taxon>Peronosporales</taxon>
        <taxon>Peronosporaceae</taxon>
        <taxon>Phytophthora</taxon>
    </lineage>
</organism>
<evidence type="ECO:0000313" key="3">
    <source>
        <dbReference type="Proteomes" id="UP001259832"/>
    </source>
</evidence>
<feature type="compositionally biased region" description="Low complexity" evidence="1">
    <location>
        <begin position="606"/>
        <end position="641"/>
    </location>
</feature>
<dbReference type="Pfam" id="PF16683">
    <property type="entry name" value="TGase_elicitor"/>
    <property type="match status" value="5"/>
</dbReference>
<feature type="compositionally biased region" description="Low complexity" evidence="1">
    <location>
        <begin position="1058"/>
        <end position="1133"/>
    </location>
</feature>
<accession>A0AAD9GY90</accession>
<dbReference type="PANTHER" id="PTHR16021">
    <property type="entry name" value="MANSC DOMAIN CONTAINING PROTEIN 1"/>
    <property type="match status" value="1"/>
</dbReference>
<dbReference type="InterPro" id="IPR032048">
    <property type="entry name" value="TGase_elicitor"/>
</dbReference>